<reference evidence="2 3" key="1">
    <citation type="submission" date="2024-01" db="EMBL/GenBank/DDBJ databases">
        <authorList>
            <person name="Allen C."/>
            <person name="Tagirdzhanova G."/>
        </authorList>
    </citation>
    <scope>NUCLEOTIDE SEQUENCE [LARGE SCALE GENOMIC DNA]</scope>
</reference>
<evidence type="ECO:0000256" key="1">
    <source>
        <dbReference type="SAM" id="MobiDB-lite"/>
    </source>
</evidence>
<name>A0ABP0AX29_9PEZI</name>
<protein>
    <submittedName>
        <fullName evidence="2">Uncharacterized protein</fullName>
    </submittedName>
</protein>
<evidence type="ECO:0000313" key="2">
    <source>
        <dbReference type="EMBL" id="CAK7211775.1"/>
    </source>
</evidence>
<gene>
    <name evidence="2" type="ORF">SCUCBS95973_001234</name>
</gene>
<dbReference type="InterPro" id="IPR019128">
    <property type="entry name" value="Dcc1"/>
</dbReference>
<comment type="caution">
    <text evidence="2">The sequence shown here is derived from an EMBL/GenBank/DDBJ whole genome shotgun (WGS) entry which is preliminary data.</text>
</comment>
<organism evidence="2 3">
    <name type="scientific">Sporothrix curviconia</name>
    <dbReference type="NCBI Taxonomy" id="1260050"/>
    <lineage>
        <taxon>Eukaryota</taxon>
        <taxon>Fungi</taxon>
        <taxon>Dikarya</taxon>
        <taxon>Ascomycota</taxon>
        <taxon>Pezizomycotina</taxon>
        <taxon>Sordariomycetes</taxon>
        <taxon>Sordariomycetidae</taxon>
        <taxon>Ophiostomatales</taxon>
        <taxon>Ophiostomataceae</taxon>
        <taxon>Sporothrix</taxon>
    </lineage>
</organism>
<keyword evidence="3" id="KW-1185">Reference proteome</keyword>
<dbReference type="EMBL" id="CAWUHB010000004">
    <property type="protein sequence ID" value="CAK7211775.1"/>
    <property type="molecule type" value="Genomic_DNA"/>
</dbReference>
<dbReference type="Proteomes" id="UP001642405">
    <property type="component" value="Unassembled WGS sequence"/>
</dbReference>
<feature type="region of interest" description="Disordered" evidence="1">
    <location>
        <begin position="111"/>
        <end position="140"/>
    </location>
</feature>
<feature type="compositionally biased region" description="Basic and acidic residues" evidence="1">
    <location>
        <begin position="131"/>
        <end position="140"/>
    </location>
</feature>
<proteinExistence type="predicted"/>
<accession>A0ABP0AX29</accession>
<evidence type="ECO:0000313" key="3">
    <source>
        <dbReference type="Proteomes" id="UP001642405"/>
    </source>
</evidence>
<sequence length="140" mass="14640">MSTQDISAGIPLVHAADGMGYRLIELPAELVDNHTEWSLLSSTDGLARLRAAGKTYALRQKNTSNALVLLKTTGPAAAGPASSGLDAESLGLSGPAVSAIGTVHETVELVEEKEPSSSEVPKPVVAPARGKWHEKFGRTR</sequence>
<dbReference type="Pfam" id="PF09724">
    <property type="entry name" value="Dcc1"/>
    <property type="match status" value="1"/>
</dbReference>